<gene>
    <name evidence="1" type="ORF">AB1Y20_001777</name>
</gene>
<keyword evidence="2" id="KW-1185">Reference proteome</keyword>
<accession>A0AB34K9K8</accession>
<sequence length="257" mass="28635">MHASMAHGVLPITSDCASCQHLIDVRCRYFRAHAFYHRIYECLLPLYGAMVEQLQEIPARSTGQVCLLGEKEVIYPYLVALGGVRGAVFIDEKYDGKKCRCGNVSLSCPRQHIPFRRRWLPTLPYKETGGSWVFCDPYLYQTNCTRHGVTALTRSLLSDLAARAGLQLGGWESSLRTVILITRKGSSLTTKQFSNLANGSRQFSPSTLNALRVQLRAMPSTVDSRMLFSLLRTSALSKSALSRRGLPRAYGEAVAAW</sequence>
<evidence type="ECO:0000313" key="1">
    <source>
        <dbReference type="EMBL" id="KAL1530885.1"/>
    </source>
</evidence>
<dbReference type="AlphaFoldDB" id="A0AB34K9K8"/>
<comment type="caution">
    <text evidence="1">The sequence shown here is derived from an EMBL/GenBank/DDBJ whole genome shotgun (WGS) entry which is preliminary data.</text>
</comment>
<name>A0AB34K9K8_PRYPA</name>
<reference evidence="1 2" key="1">
    <citation type="journal article" date="2024" name="Science">
        <title>Giant polyketide synthase enzymes in the biosynthesis of giant marine polyether toxins.</title>
        <authorList>
            <person name="Fallon T.R."/>
            <person name="Shende V.V."/>
            <person name="Wierzbicki I.H."/>
            <person name="Pendleton A.L."/>
            <person name="Watervoot N.F."/>
            <person name="Auber R.P."/>
            <person name="Gonzalez D.J."/>
            <person name="Wisecaver J.H."/>
            <person name="Moore B.S."/>
        </authorList>
    </citation>
    <scope>NUCLEOTIDE SEQUENCE [LARGE SCALE GENOMIC DNA]</scope>
    <source>
        <strain evidence="1 2">12B1</strain>
    </source>
</reference>
<dbReference type="EMBL" id="JBGBPQ010000001">
    <property type="protein sequence ID" value="KAL1530885.1"/>
    <property type="molecule type" value="Genomic_DNA"/>
</dbReference>
<protein>
    <submittedName>
        <fullName evidence="1">Uncharacterized protein</fullName>
    </submittedName>
</protein>
<evidence type="ECO:0000313" key="2">
    <source>
        <dbReference type="Proteomes" id="UP001515480"/>
    </source>
</evidence>
<proteinExistence type="predicted"/>
<dbReference type="Proteomes" id="UP001515480">
    <property type="component" value="Unassembled WGS sequence"/>
</dbReference>
<organism evidence="1 2">
    <name type="scientific">Prymnesium parvum</name>
    <name type="common">Toxic golden alga</name>
    <dbReference type="NCBI Taxonomy" id="97485"/>
    <lineage>
        <taxon>Eukaryota</taxon>
        <taxon>Haptista</taxon>
        <taxon>Haptophyta</taxon>
        <taxon>Prymnesiophyceae</taxon>
        <taxon>Prymnesiales</taxon>
        <taxon>Prymnesiaceae</taxon>
        <taxon>Prymnesium</taxon>
    </lineage>
</organism>